<feature type="non-terminal residue" evidence="2">
    <location>
        <position position="57"/>
    </location>
</feature>
<proteinExistence type="predicted"/>
<accession>A0AAN6NIR4</accession>
<keyword evidence="1" id="KW-0812">Transmembrane</keyword>
<dbReference type="AlphaFoldDB" id="A0AAN6NIR4"/>
<organism evidence="2 3">
    <name type="scientific">Diplogelasinospora grovesii</name>
    <dbReference type="NCBI Taxonomy" id="303347"/>
    <lineage>
        <taxon>Eukaryota</taxon>
        <taxon>Fungi</taxon>
        <taxon>Dikarya</taxon>
        <taxon>Ascomycota</taxon>
        <taxon>Pezizomycotina</taxon>
        <taxon>Sordariomycetes</taxon>
        <taxon>Sordariomycetidae</taxon>
        <taxon>Sordariales</taxon>
        <taxon>Diplogelasinosporaceae</taxon>
        <taxon>Diplogelasinospora</taxon>
    </lineage>
</organism>
<name>A0AAN6NIR4_9PEZI</name>
<keyword evidence="1" id="KW-0472">Membrane</keyword>
<reference evidence="3" key="1">
    <citation type="journal article" date="2023" name="Mol. Phylogenet. Evol.">
        <title>Genome-scale phylogeny and comparative genomics of the fungal order Sordariales.</title>
        <authorList>
            <person name="Hensen N."/>
            <person name="Bonometti L."/>
            <person name="Westerberg I."/>
            <person name="Brannstrom I.O."/>
            <person name="Guillou S."/>
            <person name="Cros-Aarteil S."/>
            <person name="Calhoun S."/>
            <person name="Haridas S."/>
            <person name="Kuo A."/>
            <person name="Mondo S."/>
            <person name="Pangilinan J."/>
            <person name="Riley R."/>
            <person name="LaButti K."/>
            <person name="Andreopoulos B."/>
            <person name="Lipzen A."/>
            <person name="Chen C."/>
            <person name="Yan M."/>
            <person name="Daum C."/>
            <person name="Ng V."/>
            <person name="Clum A."/>
            <person name="Steindorff A."/>
            <person name="Ohm R.A."/>
            <person name="Martin F."/>
            <person name="Silar P."/>
            <person name="Natvig D.O."/>
            <person name="Lalanne C."/>
            <person name="Gautier V."/>
            <person name="Ament-Velasquez S.L."/>
            <person name="Kruys A."/>
            <person name="Hutchinson M.I."/>
            <person name="Powell A.J."/>
            <person name="Barry K."/>
            <person name="Miller A.N."/>
            <person name="Grigoriev I.V."/>
            <person name="Debuchy R."/>
            <person name="Gladieux P."/>
            <person name="Hiltunen Thoren M."/>
            <person name="Johannesson H."/>
        </authorList>
    </citation>
    <scope>NUCLEOTIDE SEQUENCE [LARGE SCALE GENOMIC DNA]</scope>
    <source>
        <strain evidence="3">CBS 340.73</strain>
    </source>
</reference>
<dbReference type="EMBL" id="MU853757">
    <property type="protein sequence ID" value="KAK3944813.1"/>
    <property type="molecule type" value="Genomic_DNA"/>
</dbReference>
<dbReference type="Proteomes" id="UP001303473">
    <property type="component" value="Unassembled WGS sequence"/>
</dbReference>
<evidence type="ECO:0000256" key="1">
    <source>
        <dbReference type="SAM" id="Phobius"/>
    </source>
</evidence>
<keyword evidence="3" id="KW-1185">Reference proteome</keyword>
<evidence type="ECO:0000313" key="3">
    <source>
        <dbReference type="Proteomes" id="UP001303473"/>
    </source>
</evidence>
<comment type="caution">
    <text evidence="2">The sequence shown here is derived from an EMBL/GenBank/DDBJ whole genome shotgun (WGS) entry which is preliminary data.</text>
</comment>
<evidence type="ECO:0000313" key="2">
    <source>
        <dbReference type="EMBL" id="KAK3944813.1"/>
    </source>
</evidence>
<gene>
    <name evidence="2" type="ORF">QBC46DRAFT_373282</name>
</gene>
<sequence length="57" mass="6193">MHCSSPNPSYLPSHVIAYVLYICSGLIITMPPMSDSCAFHIISLTLIIGPLRGKYLG</sequence>
<feature type="transmembrane region" description="Helical" evidence="1">
    <location>
        <begin position="15"/>
        <end position="33"/>
    </location>
</feature>
<keyword evidence="1" id="KW-1133">Transmembrane helix</keyword>
<protein>
    <submittedName>
        <fullName evidence="2">Uncharacterized protein</fullName>
    </submittedName>
</protein>